<evidence type="ECO:0008006" key="12">
    <source>
        <dbReference type="Google" id="ProtNLM"/>
    </source>
</evidence>
<evidence type="ECO:0000256" key="6">
    <source>
        <dbReference type="ARBA" id="ARBA00023098"/>
    </source>
</evidence>
<dbReference type="InterPro" id="IPR029069">
    <property type="entry name" value="HotDog_dom_sf"/>
</dbReference>
<feature type="domain" description="Acyl-ACP thioesterase-like C-terminal" evidence="9">
    <location>
        <begin position="164"/>
        <end position="226"/>
    </location>
</feature>
<dbReference type="InterPro" id="IPR049427">
    <property type="entry name" value="Acyl-ACP_TE_C"/>
</dbReference>
<dbReference type="PANTHER" id="PTHR31727:SF6">
    <property type="entry name" value="OLEOYL-ACYL CARRIER PROTEIN THIOESTERASE 1, CHLOROPLASTIC"/>
    <property type="match status" value="1"/>
</dbReference>
<dbReference type="EMBL" id="DXCO01000035">
    <property type="protein sequence ID" value="HIY78406.1"/>
    <property type="molecule type" value="Genomic_DNA"/>
</dbReference>
<dbReference type="AlphaFoldDB" id="A0A9D2CGK1"/>
<evidence type="ECO:0000256" key="4">
    <source>
        <dbReference type="ARBA" id="ARBA00022832"/>
    </source>
</evidence>
<dbReference type="Pfam" id="PF01643">
    <property type="entry name" value="Acyl-ACP_TE"/>
    <property type="match status" value="1"/>
</dbReference>
<evidence type="ECO:0000256" key="7">
    <source>
        <dbReference type="ARBA" id="ARBA00023160"/>
    </source>
</evidence>
<organism evidence="10 11">
    <name type="scientific">Candidatus Borkfalkia excrementavium</name>
    <dbReference type="NCBI Taxonomy" id="2838505"/>
    <lineage>
        <taxon>Bacteria</taxon>
        <taxon>Bacillati</taxon>
        <taxon>Bacillota</taxon>
        <taxon>Clostridia</taxon>
        <taxon>Christensenellales</taxon>
        <taxon>Christensenellaceae</taxon>
        <taxon>Candidatus Borkfalkia</taxon>
    </lineage>
</organism>
<evidence type="ECO:0000313" key="10">
    <source>
        <dbReference type="EMBL" id="HIY78406.1"/>
    </source>
</evidence>
<reference evidence="10" key="1">
    <citation type="journal article" date="2021" name="PeerJ">
        <title>Extensive microbial diversity within the chicken gut microbiome revealed by metagenomics and culture.</title>
        <authorList>
            <person name="Gilroy R."/>
            <person name="Ravi A."/>
            <person name="Getino M."/>
            <person name="Pursley I."/>
            <person name="Horton D.L."/>
            <person name="Alikhan N.F."/>
            <person name="Baker D."/>
            <person name="Gharbi K."/>
            <person name="Hall N."/>
            <person name="Watson M."/>
            <person name="Adriaenssens E.M."/>
            <person name="Foster-Nyarko E."/>
            <person name="Jarju S."/>
            <person name="Secka A."/>
            <person name="Antonio M."/>
            <person name="Oren A."/>
            <person name="Chaudhuri R.R."/>
            <person name="La Ragione R."/>
            <person name="Hildebrand F."/>
            <person name="Pallen M.J."/>
        </authorList>
    </citation>
    <scope>NUCLEOTIDE SEQUENCE</scope>
    <source>
        <strain evidence="10">CHK199-9574</strain>
    </source>
</reference>
<evidence type="ECO:0000256" key="5">
    <source>
        <dbReference type="ARBA" id="ARBA00022946"/>
    </source>
</evidence>
<evidence type="ECO:0000259" key="8">
    <source>
        <dbReference type="Pfam" id="PF01643"/>
    </source>
</evidence>
<protein>
    <recommendedName>
        <fullName evidence="12">Acyl-ACP thioesterase</fullName>
    </recommendedName>
</protein>
<keyword evidence="3" id="KW-0378">Hydrolase</keyword>
<dbReference type="SUPFAM" id="SSF54637">
    <property type="entry name" value="Thioesterase/thiol ester dehydrase-isomerase"/>
    <property type="match status" value="2"/>
</dbReference>
<accession>A0A9D2CGK1</accession>
<dbReference type="Gene3D" id="3.10.129.10">
    <property type="entry name" value="Hotdog Thioesterase"/>
    <property type="match status" value="2"/>
</dbReference>
<evidence type="ECO:0000259" key="9">
    <source>
        <dbReference type="Pfam" id="PF20791"/>
    </source>
</evidence>
<comment type="similarity">
    <text evidence="1">Belongs to the acyl-ACP thioesterase family.</text>
</comment>
<keyword evidence="6" id="KW-0443">Lipid metabolism</keyword>
<keyword evidence="2" id="KW-0444">Lipid biosynthesis</keyword>
<keyword evidence="4" id="KW-0276">Fatty acid metabolism</keyword>
<proteinExistence type="inferred from homology"/>
<dbReference type="InterPro" id="IPR002864">
    <property type="entry name" value="Acyl-ACP_thioesterase_NHD"/>
</dbReference>
<gene>
    <name evidence="10" type="ORF">H9728_05115</name>
</gene>
<evidence type="ECO:0000256" key="3">
    <source>
        <dbReference type="ARBA" id="ARBA00022801"/>
    </source>
</evidence>
<dbReference type="Proteomes" id="UP000824135">
    <property type="component" value="Unassembled WGS sequence"/>
</dbReference>
<keyword evidence="5" id="KW-0809">Transit peptide</keyword>
<evidence type="ECO:0000256" key="1">
    <source>
        <dbReference type="ARBA" id="ARBA00006500"/>
    </source>
</evidence>
<dbReference type="InterPro" id="IPR045023">
    <property type="entry name" value="FATA/B"/>
</dbReference>
<keyword evidence="7" id="KW-0275">Fatty acid biosynthesis</keyword>
<feature type="domain" description="Acyl-ACP thioesterase N-terminal hotdog" evidence="8">
    <location>
        <begin position="9"/>
        <end position="121"/>
    </location>
</feature>
<reference evidence="10" key="2">
    <citation type="submission" date="2021-04" db="EMBL/GenBank/DDBJ databases">
        <authorList>
            <person name="Gilroy R."/>
        </authorList>
    </citation>
    <scope>NUCLEOTIDE SEQUENCE</scope>
    <source>
        <strain evidence="10">CHK199-9574</strain>
    </source>
</reference>
<sequence>MSNKNFYQSVQVLKNYETDFKQDVKPSAILGFFQEAASENSEEAGFGYSSLAPLGMLWVLSKIYVEVDRLPKLGEKIVVQTWPHAPNKAIFERSFLIRDEGGEAVIRAFSRWCVLRANGRIVPASQVPRDLEDYISEKSIEFDDWAVPQAADCGEAAFSLKIANSEYDRNMHVNNIKYADYIFNCFSVEELKAKKLKSFQIHYVQQSHEGDVLRFYRKQLSENEYAVEGVKNGTETVIAARVCFDGTV</sequence>
<comment type="caution">
    <text evidence="10">The sequence shown here is derived from an EMBL/GenBank/DDBJ whole genome shotgun (WGS) entry which is preliminary data.</text>
</comment>
<name>A0A9D2CGK1_9FIRM</name>
<dbReference type="PANTHER" id="PTHR31727">
    <property type="entry name" value="OLEOYL-ACYL CARRIER PROTEIN THIOESTERASE 1, CHLOROPLASTIC"/>
    <property type="match status" value="1"/>
</dbReference>
<dbReference type="CDD" id="cd00586">
    <property type="entry name" value="4HBT"/>
    <property type="match status" value="1"/>
</dbReference>
<dbReference type="Pfam" id="PF20791">
    <property type="entry name" value="Acyl-ACP_TE_C"/>
    <property type="match status" value="1"/>
</dbReference>
<evidence type="ECO:0000256" key="2">
    <source>
        <dbReference type="ARBA" id="ARBA00022516"/>
    </source>
</evidence>
<evidence type="ECO:0000313" key="11">
    <source>
        <dbReference type="Proteomes" id="UP000824135"/>
    </source>
</evidence>
<dbReference type="GO" id="GO:0016297">
    <property type="term" value="F:fatty acyl-[ACP] hydrolase activity"/>
    <property type="evidence" value="ECO:0007669"/>
    <property type="project" value="InterPro"/>
</dbReference>
<dbReference type="GO" id="GO:0000036">
    <property type="term" value="F:acyl carrier activity"/>
    <property type="evidence" value="ECO:0007669"/>
    <property type="project" value="TreeGrafter"/>
</dbReference>